<reference evidence="2" key="1">
    <citation type="submission" date="2016-10" db="EMBL/GenBank/DDBJ databases">
        <authorList>
            <person name="Varghese N."/>
            <person name="Submissions S."/>
        </authorList>
    </citation>
    <scope>NUCLEOTIDE SEQUENCE [LARGE SCALE GENOMIC DNA]</scope>
    <source>
        <strain evidence="2">RD 26</strain>
    </source>
</reference>
<evidence type="ECO:0000313" key="1">
    <source>
        <dbReference type="EMBL" id="SFR48563.1"/>
    </source>
</evidence>
<dbReference type="RefSeq" id="WP_092922279.1">
    <property type="nucleotide sequence ID" value="NZ_FOYN01000003.1"/>
</dbReference>
<evidence type="ECO:0000313" key="2">
    <source>
        <dbReference type="Proteomes" id="UP000198932"/>
    </source>
</evidence>
<dbReference type="STRING" id="35743.SAMN04487937_2348"/>
<keyword evidence="2" id="KW-1185">Reference proteome</keyword>
<gene>
    <name evidence="1" type="ORF">SAMN04487937_2348</name>
</gene>
<dbReference type="Proteomes" id="UP000198932">
    <property type="component" value="Unassembled WGS sequence"/>
</dbReference>
<dbReference type="OrthoDB" id="303910at2157"/>
<protein>
    <submittedName>
        <fullName evidence="1">Uncharacterized protein</fullName>
    </submittedName>
</protein>
<accession>A0A1I6H2C3</accession>
<sequence length="128" mass="14101">MTDDSETVIEAYDDGHRIVREARNRPDAYHFDGPGGRIASFELPEAARLYADLYAITDGFDESQTGRRGVPPRIAGADEEIRMTYLAVRLSIAYAAAAFEVDEPVVRDAVNAVHERAATLRSRSDESG</sequence>
<dbReference type="AlphaFoldDB" id="A0A1I6H2C3"/>
<name>A0A1I6H2C3_HALSD</name>
<organism evidence="1 2">
    <name type="scientific">Halorubrum sodomense</name>
    <dbReference type="NCBI Taxonomy" id="35743"/>
    <lineage>
        <taxon>Archaea</taxon>
        <taxon>Methanobacteriati</taxon>
        <taxon>Methanobacteriota</taxon>
        <taxon>Stenosarchaea group</taxon>
        <taxon>Halobacteria</taxon>
        <taxon>Halobacteriales</taxon>
        <taxon>Haloferacaceae</taxon>
        <taxon>Halorubrum</taxon>
    </lineage>
</organism>
<dbReference type="EMBL" id="FOYN01000003">
    <property type="protein sequence ID" value="SFR48563.1"/>
    <property type="molecule type" value="Genomic_DNA"/>
</dbReference>
<proteinExistence type="predicted"/>